<evidence type="ECO:0000313" key="3">
    <source>
        <dbReference type="Proteomes" id="UP000727857"/>
    </source>
</evidence>
<dbReference type="Proteomes" id="UP000727857">
    <property type="component" value="Unassembled WGS sequence"/>
</dbReference>
<sequence>MKFLRKDKNLIEHYRKSAPFTAFDLVLVALIVFAVTVCVGALSPKEEAAFAYVYVDGREVGRYALASDREIPLLDGRVTLTVSDGAVAITGNDCPNGICLKTGYISKAGERIVCVPNKISVVLRTDDGSSGIYVTGGGGS</sequence>
<reference evidence="2" key="1">
    <citation type="submission" date="2020-10" db="EMBL/GenBank/DDBJ databases">
        <authorList>
            <person name="Gilroy R."/>
        </authorList>
    </citation>
    <scope>NUCLEOTIDE SEQUENCE</scope>
    <source>
        <strain evidence="2">517</strain>
    </source>
</reference>
<keyword evidence="1" id="KW-0472">Membrane</keyword>
<dbReference type="EMBL" id="JADINF010000002">
    <property type="protein sequence ID" value="MBO8423400.1"/>
    <property type="molecule type" value="Genomic_DNA"/>
</dbReference>
<dbReference type="AlphaFoldDB" id="A0A940ICH4"/>
<proteinExistence type="predicted"/>
<accession>A0A940ICH4</accession>
<evidence type="ECO:0000256" key="1">
    <source>
        <dbReference type="SAM" id="Phobius"/>
    </source>
</evidence>
<comment type="caution">
    <text evidence="2">The sequence shown here is derived from an EMBL/GenBank/DDBJ whole genome shotgun (WGS) entry which is preliminary data.</text>
</comment>
<name>A0A940ICH4_9FIRM</name>
<keyword evidence="1" id="KW-0812">Transmembrane</keyword>
<gene>
    <name evidence="2" type="ORF">IAB16_00040</name>
</gene>
<feature type="transmembrane region" description="Helical" evidence="1">
    <location>
        <begin position="21"/>
        <end position="42"/>
    </location>
</feature>
<organism evidence="2 3">
    <name type="scientific">Candidatus Stercoripulliclostridium pullicola</name>
    <dbReference type="NCBI Taxonomy" id="2840953"/>
    <lineage>
        <taxon>Bacteria</taxon>
        <taxon>Bacillati</taxon>
        <taxon>Bacillota</taxon>
        <taxon>Clostridia</taxon>
        <taxon>Eubacteriales</taxon>
        <taxon>Candidatus Stercoripulliclostridium</taxon>
    </lineage>
</organism>
<dbReference type="Pfam" id="PF07009">
    <property type="entry name" value="NusG_II"/>
    <property type="match status" value="1"/>
</dbReference>
<protein>
    <submittedName>
        <fullName evidence="2">NusG domain II-containing protein</fullName>
    </submittedName>
</protein>
<keyword evidence="1" id="KW-1133">Transmembrane helix</keyword>
<reference evidence="2" key="2">
    <citation type="journal article" date="2021" name="PeerJ">
        <title>Extensive microbial diversity within the chicken gut microbiome revealed by metagenomics and culture.</title>
        <authorList>
            <person name="Gilroy R."/>
            <person name="Ravi A."/>
            <person name="Getino M."/>
            <person name="Pursley I."/>
            <person name="Horton D.L."/>
            <person name="Alikhan N.F."/>
            <person name="Baker D."/>
            <person name="Gharbi K."/>
            <person name="Hall N."/>
            <person name="Watson M."/>
            <person name="Adriaenssens E.M."/>
            <person name="Foster-Nyarko E."/>
            <person name="Jarju S."/>
            <person name="Secka A."/>
            <person name="Antonio M."/>
            <person name="Oren A."/>
            <person name="Chaudhuri R.R."/>
            <person name="La Ragione R."/>
            <person name="Hildebrand F."/>
            <person name="Pallen M.J."/>
        </authorList>
    </citation>
    <scope>NUCLEOTIDE SEQUENCE</scope>
    <source>
        <strain evidence="2">517</strain>
    </source>
</reference>
<evidence type="ECO:0000313" key="2">
    <source>
        <dbReference type="EMBL" id="MBO8423400.1"/>
    </source>
</evidence>
<dbReference type="Gene3D" id="2.60.320.10">
    <property type="entry name" value="N-utilization substance G protein NusG, insert domain"/>
    <property type="match status" value="1"/>
</dbReference>
<dbReference type="InterPro" id="IPR038690">
    <property type="entry name" value="NusG_2_sf"/>
</dbReference>